<dbReference type="AlphaFoldDB" id="A0A3E0H7A0"/>
<accession>A0A3E0H7A0</accession>
<dbReference type="Proteomes" id="UP000256269">
    <property type="component" value="Unassembled WGS sequence"/>
</dbReference>
<keyword evidence="2" id="KW-1185">Reference proteome</keyword>
<proteinExistence type="predicted"/>
<evidence type="ECO:0000313" key="2">
    <source>
        <dbReference type="Proteomes" id="UP000256269"/>
    </source>
</evidence>
<dbReference type="OrthoDB" id="501208at2"/>
<organism evidence="1 2">
    <name type="scientific">Kutzneria buriramensis</name>
    <dbReference type="NCBI Taxonomy" id="1045776"/>
    <lineage>
        <taxon>Bacteria</taxon>
        <taxon>Bacillati</taxon>
        <taxon>Actinomycetota</taxon>
        <taxon>Actinomycetes</taxon>
        <taxon>Pseudonocardiales</taxon>
        <taxon>Pseudonocardiaceae</taxon>
        <taxon>Kutzneria</taxon>
    </lineage>
</organism>
<evidence type="ECO:0000313" key="1">
    <source>
        <dbReference type="EMBL" id="REH39319.1"/>
    </source>
</evidence>
<protein>
    <submittedName>
        <fullName evidence="1">Uncharacterized protein</fullName>
    </submittedName>
</protein>
<dbReference type="EMBL" id="QUNO01000013">
    <property type="protein sequence ID" value="REH39319.1"/>
    <property type="molecule type" value="Genomic_DNA"/>
</dbReference>
<reference evidence="1 2" key="1">
    <citation type="submission" date="2018-08" db="EMBL/GenBank/DDBJ databases">
        <title>Genomic Encyclopedia of Archaeal and Bacterial Type Strains, Phase II (KMG-II): from individual species to whole genera.</title>
        <authorList>
            <person name="Goeker M."/>
        </authorList>
    </citation>
    <scope>NUCLEOTIDE SEQUENCE [LARGE SCALE GENOMIC DNA]</scope>
    <source>
        <strain evidence="1 2">DSM 45791</strain>
    </source>
</reference>
<dbReference type="RefSeq" id="WP_116178655.1">
    <property type="nucleotide sequence ID" value="NZ_CP144375.1"/>
</dbReference>
<sequence>MSTVAPKRAVAGFDSATALLRAVSLALRGKRFEVLGQGRLAAVPLRLSRLLPEGLRTQLYRISGAAEGVTPEMLASIDMQQVAAWMVGHYGEWPPQYPAAVIGSSNGAMAHLCAAGGIPWLPQTMLVPVRWAGNDPDRPARAADFGAAAAQPLLANNPDVVLHHMHDGNQDRLMIDLMTYFRLKWRQLPRAYEEFLATRVMPGGPIIVVDCGLSWPVTRIGDRHVFQTGAYGGLRPDEYLGGSPRVAEFLAAQGSPLSAFDAPAADSHAPEAEWGFAPALGDSIDRWAAAHGHPVYRIRFPDPHGLSATVADMHRGWLRAADRPARRLLVESFVLVDPVGVNEGGIVPFWTAFPVRDALRAVTEYLQDRHYTDVDVLLFPHGVNSAGIAGPDDWLGLREYGRSVRLPATDTARYPADFAALATYSSAIPTGDRQLRVSVRKILEQLGHARTA</sequence>
<name>A0A3E0H7A0_9PSEU</name>
<gene>
    <name evidence="1" type="ORF">BCF44_113174</name>
</gene>
<comment type="caution">
    <text evidence="1">The sequence shown here is derived from an EMBL/GenBank/DDBJ whole genome shotgun (WGS) entry which is preliminary data.</text>
</comment>